<reference evidence="11 12" key="1">
    <citation type="submission" date="2016-02" db="EMBL/GenBank/DDBJ databases">
        <title>Genome analysis of coral dinoflagellate symbionts highlights evolutionary adaptations to a symbiotic lifestyle.</title>
        <authorList>
            <person name="Aranda M."/>
            <person name="Li Y."/>
            <person name="Liew Y.J."/>
            <person name="Baumgarten S."/>
            <person name="Simakov O."/>
            <person name="Wilson M."/>
            <person name="Piel J."/>
            <person name="Ashoor H."/>
            <person name="Bougouffa S."/>
            <person name="Bajic V.B."/>
            <person name="Ryu T."/>
            <person name="Ravasi T."/>
            <person name="Bayer T."/>
            <person name="Micklem G."/>
            <person name="Kim H."/>
            <person name="Bhak J."/>
            <person name="Lajeunesse T.C."/>
            <person name="Voolstra C.R."/>
        </authorList>
    </citation>
    <scope>NUCLEOTIDE SEQUENCE [LARGE SCALE GENOMIC DNA]</scope>
    <source>
        <strain evidence="11 12">CCMP2467</strain>
    </source>
</reference>
<protein>
    <submittedName>
        <fullName evidence="11">CDP-diacylglycerol--inositol 3-phosphatidyltransferase</fullName>
    </submittedName>
</protein>
<dbReference type="Pfam" id="PF01066">
    <property type="entry name" value="CDP-OH_P_transf"/>
    <property type="match status" value="1"/>
</dbReference>
<feature type="transmembrane region" description="Helical" evidence="10">
    <location>
        <begin position="926"/>
        <end position="947"/>
    </location>
</feature>
<evidence type="ECO:0000256" key="10">
    <source>
        <dbReference type="SAM" id="Phobius"/>
    </source>
</evidence>
<evidence type="ECO:0000256" key="8">
    <source>
        <dbReference type="RuleBase" id="RU003750"/>
    </source>
</evidence>
<evidence type="ECO:0000256" key="9">
    <source>
        <dbReference type="SAM" id="MobiDB-lite"/>
    </source>
</evidence>
<evidence type="ECO:0000256" key="5">
    <source>
        <dbReference type="ARBA" id="ARBA00023098"/>
    </source>
</evidence>
<dbReference type="GO" id="GO:0005794">
    <property type="term" value="C:Golgi apparatus"/>
    <property type="evidence" value="ECO:0007669"/>
    <property type="project" value="TreeGrafter"/>
</dbReference>
<feature type="region of interest" description="Disordered" evidence="9">
    <location>
        <begin position="578"/>
        <end position="621"/>
    </location>
</feature>
<evidence type="ECO:0000313" key="12">
    <source>
        <dbReference type="Proteomes" id="UP000186817"/>
    </source>
</evidence>
<dbReference type="InterPro" id="IPR048254">
    <property type="entry name" value="CDP_ALCOHOL_P_TRANSF_CS"/>
</dbReference>
<organism evidence="11 12">
    <name type="scientific">Symbiodinium microadriaticum</name>
    <name type="common">Dinoflagellate</name>
    <name type="synonym">Zooxanthella microadriatica</name>
    <dbReference type="NCBI Taxonomy" id="2951"/>
    <lineage>
        <taxon>Eukaryota</taxon>
        <taxon>Sar</taxon>
        <taxon>Alveolata</taxon>
        <taxon>Dinophyceae</taxon>
        <taxon>Suessiales</taxon>
        <taxon>Symbiodiniaceae</taxon>
        <taxon>Symbiodinium</taxon>
    </lineage>
</organism>
<feature type="compositionally biased region" description="Basic and acidic residues" evidence="9">
    <location>
        <begin position="274"/>
        <end position="300"/>
    </location>
</feature>
<evidence type="ECO:0000256" key="2">
    <source>
        <dbReference type="ARBA" id="ARBA00022679"/>
    </source>
</evidence>
<keyword evidence="3 10" id="KW-0812">Transmembrane</keyword>
<dbReference type="AlphaFoldDB" id="A0A1Q9C265"/>
<evidence type="ECO:0000256" key="3">
    <source>
        <dbReference type="ARBA" id="ARBA00022692"/>
    </source>
</evidence>
<gene>
    <name evidence="11" type="primary">pis1</name>
    <name evidence="11" type="ORF">AK812_SmicGene42981</name>
</gene>
<evidence type="ECO:0000256" key="4">
    <source>
        <dbReference type="ARBA" id="ARBA00022989"/>
    </source>
</evidence>
<dbReference type="PROSITE" id="PS00379">
    <property type="entry name" value="CDP_ALCOHOL_P_TRANSF"/>
    <property type="match status" value="1"/>
</dbReference>
<sequence>MAFMRPQVLHRGLASGLASLQRPLSSLGSVPALPERQIFQSISADSVKALRRTPAGVWQEADAALPWKSGPSAGLRFVLPGPELPEERLTELDGRLQKPAMEALNTRKDFRRWKRRRKQDGGRNRHFRLKYGCVATSYQVSRRSGAERDPVLVVWKGFFVAMAHAEWDLWGRLEKTVQDGRYMSANEAPIGRATRANYDVAKARSQSTQRTRKRHRSVLASGAMAFAMDSGGQKSKSHLLDDYYRAKAPTESQEVETRVQKLISLSRSRSPSAFKEKKERTESKDAKAKKGKESKPKADEEAHVLGAWLQDEHVLELLKLHADGKKKGPPEMSQTKAKDKGTGKTMPAEPKHDAGNAIPTEFTALKGLVQKADASELSAQLARAPLAWEFLLAFGAKKPFYRSHLCQVVEALLAQPRWREVYASSQELQEKVADPALHADIKKALAAVPAAPAAVAVATKKAEKPRAGGPSKDVEWPSWEVLQEVVQKETFMAANEEFRVLRLAVLAADPVQLASQVAHAPMVWEFIAGFAAKKSHFRSQVVEVTNALRKERGWDEALEAAQPSLRSRINELPEAASAVRGQLSRADQSPAASGGDSSLGDVGEEEHQTPYTSPDFQSLEERPQVLETESLMVSGKRICDQLFPECALGSGCRGQFPGHASEGNILLPPPPRLARIQGTMYRLAALCLALAAGEDTAATRPVAFMTFKPAQGSRGENVGCVGTSPADVGPAYYEESYGCSSLDVCKTKCIYNVKCVGIEYSEGDDGRCRVWTRQDGIGGTVPLTNYVCLQYSHNLPAGEYCWSFLRVGGNGGPGTPDKYKCLETAKLGVANIIDYGRILTLYWAVRAPDGATFALYYSVSYLLDCIDGYAARALNQESRLGYYLDMVIDRVSSCLCLHFAAKSVLEGRTCFGASAAPFVAAILRSLIVLVEIVAHVSVMFLSEVLGVHQKQMGYDYTIVRKYLSDKRYLFWSCLSFELFGLSLIVNATP</sequence>
<dbReference type="PANTHER" id="PTHR15362">
    <property type="entry name" value="PHOSPHATIDYLINOSITOL SYNTHASE"/>
    <property type="match status" value="1"/>
</dbReference>
<dbReference type="EMBL" id="LSRX01001867">
    <property type="protein sequence ID" value="OLP77009.1"/>
    <property type="molecule type" value="Genomic_DNA"/>
</dbReference>
<keyword evidence="2 8" id="KW-0808">Transferase</keyword>
<comment type="similarity">
    <text evidence="8">Belongs to the CDP-alcohol phosphatidyltransferase class-I family.</text>
</comment>
<dbReference type="PANTHER" id="PTHR15362:SF4">
    <property type="entry name" value="CDP-DIACYLGLYCEROL--INOSITOL 3-PHOSPHATIDYLTRANSFERASE"/>
    <property type="match status" value="1"/>
</dbReference>
<accession>A0A1Q9C265</accession>
<dbReference type="InterPro" id="IPR043130">
    <property type="entry name" value="CDP-OH_PTrfase_TM_dom"/>
</dbReference>
<dbReference type="Gene3D" id="1.20.120.1760">
    <property type="match status" value="1"/>
</dbReference>
<proteinExistence type="inferred from homology"/>
<evidence type="ECO:0000256" key="1">
    <source>
        <dbReference type="ARBA" id="ARBA00004141"/>
    </source>
</evidence>
<keyword evidence="4 10" id="KW-1133">Transmembrane helix</keyword>
<feature type="transmembrane region" description="Helical" evidence="10">
    <location>
        <begin position="968"/>
        <end position="987"/>
    </location>
</feature>
<dbReference type="GO" id="GO:0016020">
    <property type="term" value="C:membrane"/>
    <property type="evidence" value="ECO:0007669"/>
    <property type="project" value="UniProtKB-SubCell"/>
</dbReference>
<dbReference type="OrthoDB" id="441778at2759"/>
<dbReference type="GO" id="GO:0006661">
    <property type="term" value="P:phosphatidylinositol biosynthetic process"/>
    <property type="evidence" value="ECO:0007669"/>
    <property type="project" value="TreeGrafter"/>
</dbReference>
<comment type="caution">
    <text evidence="11">The sequence shown here is derived from an EMBL/GenBank/DDBJ whole genome shotgun (WGS) entry which is preliminary data.</text>
</comment>
<name>A0A1Q9C265_SYMMI</name>
<feature type="region of interest" description="Disordered" evidence="9">
    <location>
        <begin position="249"/>
        <end position="300"/>
    </location>
</feature>
<keyword evidence="5" id="KW-0443">Lipid metabolism</keyword>
<keyword evidence="7" id="KW-1208">Phospholipid metabolism</keyword>
<keyword evidence="6 10" id="KW-0472">Membrane</keyword>
<evidence type="ECO:0000256" key="7">
    <source>
        <dbReference type="ARBA" id="ARBA00023264"/>
    </source>
</evidence>
<dbReference type="GO" id="GO:0003881">
    <property type="term" value="F:CDP-diacylglycerol-inositol 3-phosphatidyltransferase activity"/>
    <property type="evidence" value="ECO:0007669"/>
    <property type="project" value="TreeGrafter"/>
</dbReference>
<feature type="region of interest" description="Disordered" evidence="9">
    <location>
        <begin position="323"/>
        <end position="356"/>
    </location>
</feature>
<feature type="non-terminal residue" evidence="11">
    <location>
        <position position="989"/>
    </location>
</feature>
<dbReference type="InterPro" id="IPR000462">
    <property type="entry name" value="CDP-OH_P_trans"/>
</dbReference>
<comment type="subcellular location">
    <subcellularLocation>
        <location evidence="1">Membrane</location>
        <topology evidence="1">Multi-pass membrane protein</topology>
    </subcellularLocation>
</comment>
<dbReference type="Proteomes" id="UP000186817">
    <property type="component" value="Unassembled WGS sequence"/>
</dbReference>
<evidence type="ECO:0000256" key="6">
    <source>
        <dbReference type="ARBA" id="ARBA00023136"/>
    </source>
</evidence>
<evidence type="ECO:0000313" key="11">
    <source>
        <dbReference type="EMBL" id="OLP77009.1"/>
    </source>
</evidence>
<keyword evidence="12" id="KW-1185">Reference proteome</keyword>